<keyword evidence="3" id="KW-1185">Reference proteome</keyword>
<name>A0ABV5KE45_9ACTN</name>
<evidence type="ECO:0000313" key="2">
    <source>
        <dbReference type="EMBL" id="MFB9314145.1"/>
    </source>
</evidence>
<dbReference type="PROSITE" id="PS51186">
    <property type="entry name" value="GNAT"/>
    <property type="match status" value="1"/>
</dbReference>
<protein>
    <submittedName>
        <fullName evidence="2">GNAT family N-acetyltransferase</fullName>
        <ecNumber evidence="2">2.3.1.-</ecNumber>
    </submittedName>
</protein>
<proteinExistence type="predicted"/>
<dbReference type="RefSeq" id="WP_140010308.1">
    <property type="nucleotide sequence ID" value="NZ_JBHMDG010000016.1"/>
</dbReference>
<gene>
    <name evidence="2" type="ORF">ACFFRI_13915</name>
</gene>
<dbReference type="InterPro" id="IPR016181">
    <property type="entry name" value="Acyl_CoA_acyltransferase"/>
</dbReference>
<accession>A0ABV5KE45</accession>
<keyword evidence="2" id="KW-0808">Transferase</keyword>
<reference evidence="2 3" key="1">
    <citation type="submission" date="2024-09" db="EMBL/GenBank/DDBJ databases">
        <authorList>
            <person name="Sun Q."/>
            <person name="Mori K."/>
        </authorList>
    </citation>
    <scope>NUCLEOTIDE SEQUENCE [LARGE SCALE GENOMIC DNA]</scope>
    <source>
        <strain evidence="2 3">JCM 9626</strain>
    </source>
</reference>
<evidence type="ECO:0000313" key="3">
    <source>
        <dbReference type="Proteomes" id="UP001589750"/>
    </source>
</evidence>
<dbReference type="CDD" id="cd04301">
    <property type="entry name" value="NAT_SF"/>
    <property type="match status" value="1"/>
</dbReference>
<organism evidence="2 3">
    <name type="scientific">Nocardioides plantarum</name>
    <dbReference type="NCBI Taxonomy" id="29299"/>
    <lineage>
        <taxon>Bacteria</taxon>
        <taxon>Bacillati</taxon>
        <taxon>Actinomycetota</taxon>
        <taxon>Actinomycetes</taxon>
        <taxon>Propionibacteriales</taxon>
        <taxon>Nocardioidaceae</taxon>
        <taxon>Nocardioides</taxon>
    </lineage>
</organism>
<evidence type="ECO:0000259" key="1">
    <source>
        <dbReference type="PROSITE" id="PS51186"/>
    </source>
</evidence>
<dbReference type="GO" id="GO:0016746">
    <property type="term" value="F:acyltransferase activity"/>
    <property type="evidence" value="ECO:0007669"/>
    <property type="project" value="UniProtKB-KW"/>
</dbReference>
<dbReference type="Gene3D" id="3.40.630.30">
    <property type="match status" value="1"/>
</dbReference>
<dbReference type="EC" id="2.3.1.-" evidence="2"/>
<dbReference type="Pfam" id="PF13527">
    <property type="entry name" value="Acetyltransf_9"/>
    <property type="match status" value="1"/>
</dbReference>
<sequence>MVTPTAHLADDDARQVRDLMDTAFEDFSDLDWTHALGGLHALVREGDRVVAHGALVQRRLLVEGRSLRCGYVEAVAVEPGHCRRGHGTRVMVELEALAPGYDLLALSSSAAGVPFYEARGWQLWRGPSAVMSPEGLEPTPDEDGAIYVLGGTGLDLDAPIACDWRDGDVW</sequence>
<dbReference type="SUPFAM" id="SSF55729">
    <property type="entry name" value="Acyl-CoA N-acyltransferases (Nat)"/>
    <property type="match status" value="1"/>
</dbReference>
<dbReference type="EMBL" id="JBHMDG010000016">
    <property type="protein sequence ID" value="MFB9314145.1"/>
    <property type="molecule type" value="Genomic_DNA"/>
</dbReference>
<dbReference type="Proteomes" id="UP001589750">
    <property type="component" value="Unassembled WGS sequence"/>
</dbReference>
<keyword evidence="2" id="KW-0012">Acyltransferase</keyword>
<feature type="domain" description="N-acetyltransferase" evidence="1">
    <location>
        <begin position="3"/>
        <end position="136"/>
    </location>
</feature>
<dbReference type="InterPro" id="IPR000182">
    <property type="entry name" value="GNAT_dom"/>
</dbReference>
<comment type="caution">
    <text evidence="2">The sequence shown here is derived from an EMBL/GenBank/DDBJ whole genome shotgun (WGS) entry which is preliminary data.</text>
</comment>